<dbReference type="EMBL" id="CAUYUJ010013091">
    <property type="protein sequence ID" value="CAK0835479.1"/>
    <property type="molecule type" value="Genomic_DNA"/>
</dbReference>
<evidence type="ECO:0000313" key="3">
    <source>
        <dbReference type="Proteomes" id="UP001189429"/>
    </source>
</evidence>
<name>A0ABN9STF6_9DINO</name>
<feature type="coiled-coil region" evidence="1">
    <location>
        <begin position="62"/>
        <end position="89"/>
    </location>
</feature>
<evidence type="ECO:0000313" key="2">
    <source>
        <dbReference type="EMBL" id="CAK0835479.1"/>
    </source>
</evidence>
<protein>
    <submittedName>
        <fullName evidence="2">Uncharacterized protein</fullName>
    </submittedName>
</protein>
<evidence type="ECO:0000256" key="1">
    <source>
        <dbReference type="SAM" id="Coils"/>
    </source>
</evidence>
<sequence>MTSPLRDALWSAVRHGCWGPAAKIQAAWRGSCVRAAVGVPLREAMALNRLLREAAAAADGPLALGAERAEVLEAALQALEELLRRAAVLHLAIPKFEDFVAVRARLAQRARAARLLADRLPSASAHEVSALAARAAACGLRGALLEAAERRAEALRSQLRVRCLLRAAAGGGEAAAAEEAVALAEAEGLSAAGAWLVEEGPASLEAARARAQELREAQRSEAEAEERLERQLAAAAGSVDPLELQRAIGRAEARGRPAQQVGPLRGRRDELRRQLAVLSELRSCARRGAAEPSRALARAEEAGLGAPEAWLLPEGPRVLARARCWAALHQREARAAEAARAQVEKQAAVLMCSFDLEAVLACAERARGAGAREDVPAALEARHGALRGQAALCEQLRLPETPEAADAALGAVAEAGLGPAPAGWLQPDGPRLLARAALWRAAWAASAEPLGETPRAAAAALRGCLGAEDAGRVAGALAEARRVGLELRGGKELPRAWPPGAPGRGLVAAAAARLEALEEREAALRHRLPDLDWQARRLRSLLSGAGARLLLGEAELEALARRCGELRRQLPPCRALLCALLHDPRGLDRAVADARAAGLDQLEACAVPEGPALVAAAERRLRRLAGAPGGGGGGG</sequence>
<keyword evidence="1" id="KW-0175">Coiled coil</keyword>
<comment type="caution">
    <text evidence="2">The sequence shown here is derived from an EMBL/GenBank/DDBJ whole genome shotgun (WGS) entry which is preliminary data.</text>
</comment>
<keyword evidence="3" id="KW-1185">Reference proteome</keyword>
<proteinExistence type="predicted"/>
<organism evidence="2 3">
    <name type="scientific">Prorocentrum cordatum</name>
    <dbReference type="NCBI Taxonomy" id="2364126"/>
    <lineage>
        <taxon>Eukaryota</taxon>
        <taxon>Sar</taxon>
        <taxon>Alveolata</taxon>
        <taxon>Dinophyceae</taxon>
        <taxon>Prorocentrales</taxon>
        <taxon>Prorocentraceae</taxon>
        <taxon>Prorocentrum</taxon>
    </lineage>
</organism>
<accession>A0ABN9STF6</accession>
<dbReference type="Proteomes" id="UP001189429">
    <property type="component" value="Unassembled WGS sequence"/>
</dbReference>
<reference evidence="2" key="1">
    <citation type="submission" date="2023-10" db="EMBL/GenBank/DDBJ databases">
        <authorList>
            <person name="Chen Y."/>
            <person name="Shah S."/>
            <person name="Dougan E. K."/>
            <person name="Thang M."/>
            <person name="Chan C."/>
        </authorList>
    </citation>
    <scope>NUCLEOTIDE SEQUENCE [LARGE SCALE GENOMIC DNA]</scope>
</reference>
<feature type="coiled-coil region" evidence="1">
    <location>
        <begin position="204"/>
        <end position="234"/>
    </location>
</feature>
<gene>
    <name evidence="2" type="ORF">PCOR1329_LOCUS32363</name>
</gene>